<dbReference type="AlphaFoldDB" id="A0AAE9KHY7"/>
<dbReference type="RefSeq" id="WP_132953241.1">
    <property type="nucleotide sequence ID" value="NZ_CP091507.1"/>
</dbReference>
<evidence type="ECO:0000313" key="1">
    <source>
        <dbReference type="EMBL" id="TCP07820.1"/>
    </source>
</evidence>
<keyword evidence="3" id="KW-1185">Reference proteome</keyword>
<dbReference type="SUPFAM" id="SSF52540">
    <property type="entry name" value="P-loop containing nucleoside triphosphate hydrolases"/>
    <property type="match status" value="1"/>
</dbReference>
<reference evidence="1 3" key="1">
    <citation type="submission" date="2019-03" db="EMBL/GenBank/DDBJ databases">
        <title>Genomic Encyclopedia of Type Strains, Phase IV (KMG-IV): sequencing the most valuable type-strain genomes for metagenomic binning, comparative biology and taxonomic classification.</title>
        <authorList>
            <person name="Goeker M."/>
        </authorList>
    </citation>
    <scope>NUCLEOTIDE SEQUENCE [LARGE SCALE GENOMIC DNA]</scope>
    <source>
        <strain evidence="1 3">DSM 17474</strain>
    </source>
</reference>
<gene>
    <name evidence="1" type="ORF">EV680_10661</name>
    <name evidence="2" type="ORF">LVJ78_08165</name>
</gene>
<dbReference type="InterPro" id="IPR027417">
    <property type="entry name" value="P-loop_NTPase"/>
</dbReference>
<dbReference type="EMBL" id="SLXE01000006">
    <property type="protein sequence ID" value="TCP07820.1"/>
    <property type="molecule type" value="Genomic_DNA"/>
</dbReference>
<proteinExistence type="predicted"/>
<organism evidence="2 4">
    <name type="scientific">Uruburuella suis</name>
    <dbReference type="NCBI Taxonomy" id="252130"/>
    <lineage>
        <taxon>Bacteria</taxon>
        <taxon>Pseudomonadati</taxon>
        <taxon>Pseudomonadota</taxon>
        <taxon>Betaproteobacteria</taxon>
        <taxon>Neisseriales</taxon>
        <taxon>Neisseriaceae</taxon>
        <taxon>Uruburuella</taxon>
    </lineage>
</organism>
<evidence type="ECO:0000313" key="4">
    <source>
        <dbReference type="Proteomes" id="UP000829756"/>
    </source>
</evidence>
<name>A0AAE9KHY7_9NEIS</name>
<accession>A0AAE9KHY7</accession>
<dbReference type="NCBIfam" id="NF047389">
    <property type="entry name" value="ATPase_Sll1717"/>
    <property type="match status" value="1"/>
</dbReference>
<reference evidence="2" key="2">
    <citation type="submission" date="2021-12" db="EMBL/GenBank/DDBJ databases">
        <authorList>
            <person name="Veyrier F.J."/>
        </authorList>
    </citation>
    <scope>NUCLEOTIDE SEQUENCE</scope>
    <source>
        <strain evidence="2">1258/02</strain>
    </source>
</reference>
<dbReference type="Gene3D" id="3.40.50.300">
    <property type="entry name" value="P-loop containing nucleotide triphosphate hydrolases"/>
    <property type="match status" value="1"/>
</dbReference>
<dbReference type="InterPro" id="IPR059206">
    <property type="entry name" value="Sll1717-like"/>
</dbReference>
<reference evidence="2" key="3">
    <citation type="journal article" date="2022" name="Res Sq">
        <title>Evolution of multicellular longitudinally dividing oral cavity symbionts (Neisseriaceae).</title>
        <authorList>
            <person name="Nyongesa S."/>
            <person name="Weber P."/>
            <person name="Bernet E."/>
            <person name="Pullido F."/>
            <person name="Nieckarz M."/>
            <person name="Delaby M."/>
            <person name="Nieves C."/>
            <person name="Viehboeck T."/>
            <person name="Krause N."/>
            <person name="Rivera-Millot A."/>
            <person name="Nakamura A."/>
            <person name="Vischer N."/>
            <person name="VanNieuwenhze M."/>
            <person name="Brun Y."/>
            <person name="Cava F."/>
            <person name="Bulgheresi S."/>
            <person name="Veyrier F."/>
        </authorList>
    </citation>
    <scope>NUCLEOTIDE SEQUENCE</scope>
    <source>
        <strain evidence="2">1258/02</strain>
    </source>
</reference>
<dbReference type="EMBL" id="CP091507">
    <property type="protein sequence ID" value="UOO78678.1"/>
    <property type="molecule type" value="Genomic_DNA"/>
</dbReference>
<dbReference type="KEGG" id="usu:LVJ78_08165"/>
<evidence type="ECO:0000313" key="3">
    <source>
        <dbReference type="Proteomes" id="UP000294721"/>
    </source>
</evidence>
<evidence type="ECO:0000313" key="2">
    <source>
        <dbReference type="EMBL" id="UOO78678.1"/>
    </source>
</evidence>
<dbReference type="Proteomes" id="UP000294721">
    <property type="component" value="Unassembled WGS sequence"/>
</dbReference>
<dbReference type="Proteomes" id="UP000829756">
    <property type="component" value="Chromosome"/>
</dbReference>
<sequence length="502" mass="58616">MQITFEEYYKKFNFQEFPFQRANAEAEKEQLDSYYVEPINYSIIVNGLKTSSAIVSGERGTGKTALSYKLVKNLKSSDANLVIYITDFASLPLNYTSDDLYKFLIKQISSSFFFNLVSNSTLLWDYSKVDRIKLSRFKNEYTLSSTYKQLSEEIAKIQHHFIKRHSINTFNFFRGILNYGLKAAIQILSDSVSRHFAALPPPEISNEYFKKLNYEIDTGFIQDPQRSSFDDLKEICTLINKSKFKNIYLVLDKIDEDNRLDNDIEKISTFIKPIAQDNRLLINEVNLYTLLFTWSPPFNHIKSEIRTQKLTTETLSWDTTQLKSILEKRLESYSNNKTKISDLFDCTNEKIKLILEMSNNNPRDLWKIIYEIFKQQFKINPNSKLTDNAITEGIDSFVKEFNYYEYYPKKSNARKDSMDIYKYFNHLIQINNLKEDDFKFTKNQLSKDAKTSGTSANNYVVGMERINLIKLVPEKKQGGSLYQVVDPKIKYAIANNLELQSS</sequence>
<protein>
    <submittedName>
        <fullName evidence="2">Uncharacterized protein</fullName>
    </submittedName>
</protein>